<organism evidence="1 2">
    <name type="scientific">Knoellia flava TL1</name>
    <dbReference type="NCBI Taxonomy" id="1385518"/>
    <lineage>
        <taxon>Bacteria</taxon>
        <taxon>Bacillati</taxon>
        <taxon>Actinomycetota</taxon>
        <taxon>Actinomycetes</taxon>
        <taxon>Micrococcales</taxon>
        <taxon>Intrasporangiaceae</taxon>
        <taxon>Knoellia</taxon>
    </lineage>
</organism>
<evidence type="ECO:0000313" key="2">
    <source>
        <dbReference type="Proteomes" id="UP000029990"/>
    </source>
</evidence>
<proteinExistence type="predicted"/>
<protein>
    <submittedName>
        <fullName evidence="1">Uncharacterized protein</fullName>
    </submittedName>
</protein>
<reference evidence="1 2" key="1">
    <citation type="submission" date="2013-08" db="EMBL/GenBank/DDBJ databases">
        <title>The genome sequence of Knoellia flava.</title>
        <authorList>
            <person name="Zhu W."/>
            <person name="Wang G."/>
        </authorList>
    </citation>
    <scope>NUCLEOTIDE SEQUENCE [LARGE SCALE GENOMIC DNA]</scope>
    <source>
        <strain evidence="1 2">TL1</strain>
    </source>
</reference>
<sequence>MDLVARAGGIADRGSQDGFVPRVDDLLSLEPPVPG</sequence>
<dbReference type="EMBL" id="AVPI01000065">
    <property type="protein sequence ID" value="KGN29134.1"/>
    <property type="molecule type" value="Genomic_DNA"/>
</dbReference>
<gene>
    <name evidence="1" type="ORF">N798_15410</name>
</gene>
<name>A0ABR4XA42_9MICO</name>
<dbReference type="Proteomes" id="UP000029990">
    <property type="component" value="Unassembled WGS sequence"/>
</dbReference>
<keyword evidence="2" id="KW-1185">Reference proteome</keyword>
<evidence type="ECO:0000313" key="1">
    <source>
        <dbReference type="EMBL" id="KGN29134.1"/>
    </source>
</evidence>
<accession>A0ABR4XA42</accession>
<comment type="caution">
    <text evidence="1">The sequence shown here is derived from an EMBL/GenBank/DDBJ whole genome shotgun (WGS) entry which is preliminary data.</text>
</comment>